<keyword evidence="3" id="KW-1185">Reference proteome</keyword>
<name>A0A142K948_9CAUD</name>
<evidence type="ECO:0000313" key="2">
    <source>
        <dbReference type="EMBL" id="AMS02631.1"/>
    </source>
</evidence>
<dbReference type="Proteomes" id="UP000201371">
    <property type="component" value="Segment"/>
</dbReference>
<gene>
    <name evidence="2" type="primary">87</name>
    <name evidence="2" type="ORF">SEA_YVONNETASTIC_87</name>
</gene>
<organism evidence="2 3">
    <name type="scientific">Gordonia phage Yvonnetastic</name>
    <dbReference type="NCBI Taxonomy" id="1821566"/>
    <lineage>
        <taxon>Viruses</taxon>
        <taxon>Duplodnaviria</taxon>
        <taxon>Heunggongvirae</taxon>
        <taxon>Uroviricota</taxon>
        <taxon>Caudoviricetes</taxon>
        <taxon>Yvonnevirus</taxon>
        <taxon>Yvonnevirus yvonnetastic</taxon>
        <taxon>Gordonia virus Yvonnetastic</taxon>
    </lineage>
</organism>
<sequence length="100" mass="11276">MNGLEFIATITGLCLAAITIQAGLYYHHVRKENAAQRESLGKCDHALTSKWEDVGRVNYYKSTSPSPLEIPYKTTRKQRRECGQCGLVEYHEAVESEARS</sequence>
<reference evidence="3" key="1">
    <citation type="submission" date="2016-03" db="EMBL/GenBank/DDBJ databases">
        <authorList>
            <person name="Ploux O."/>
        </authorList>
    </citation>
    <scope>NUCLEOTIDE SEQUENCE [LARGE SCALE GENOMIC DNA]</scope>
</reference>
<keyword evidence="1" id="KW-1133">Transmembrane helix</keyword>
<dbReference type="RefSeq" id="YP_009301141.1">
    <property type="nucleotide sequence ID" value="NC_031230.1"/>
</dbReference>
<dbReference type="GeneID" id="29125049"/>
<feature type="transmembrane region" description="Helical" evidence="1">
    <location>
        <begin position="6"/>
        <end position="27"/>
    </location>
</feature>
<keyword evidence="1" id="KW-0472">Membrane</keyword>
<dbReference type="KEGG" id="vg:29125049"/>
<keyword evidence="1" id="KW-0812">Transmembrane</keyword>
<evidence type="ECO:0000256" key="1">
    <source>
        <dbReference type="SAM" id="Phobius"/>
    </source>
</evidence>
<dbReference type="EMBL" id="KU963248">
    <property type="protein sequence ID" value="AMS02631.1"/>
    <property type="molecule type" value="Genomic_DNA"/>
</dbReference>
<accession>A0A142K948</accession>
<protein>
    <submittedName>
        <fullName evidence="2">Uncharacterized protein</fullName>
    </submittedName>
</protein>
<proteinExistence type="predicted"/>
<evidence type="ECO:0000313" key="3">
    <source>
        <dbReference type="Proteomes" id="UP000201371"/>
    </source>
</evidence>